<feature type="binding site" evidence="10">
    <location>
        <position position="135"/>
    </location>
    <ligand>
        <name>Zn(2+)</name>
        <dbReference type="ChEBI" id="CHEBI:29105"/>
    </ligand>
</feature>
<evidence type="ECO:0000256" key="8">
    <source>
        <dbReference type="ARBA" id="ARBA00023125"/>
    </source>
</evidence>
<dbReference type="GO" id="GO:0008270">
    <property type="term" value="F:zinc ion binding"/>
    <property type="evidence" value="ECO:0007669"/>
    <property type="project" value="TreeGrafter"/>
</dbReference>
<dbReference type="AlphaFoldDB" id="A0A4R1PU92"/>
<dbReference type="GO" id="GO:0005737">
    <property type="term" value="C:cytoplasm"/>
    <property type="evidence" value="ECO:0007669"/>
    <property type="project" value="UniProtKB-SubCell"/>
</dbReference>
<keyword evidence="4" id="KW-0678">Repressor</keyword>
<dbReference type="Proteomes" id="UP000295063">
    <property type="component" value="Unassembled WGS sequence"/>
</dbReference>
<evidence type="ECO:0000256" key="7">
    <source>
        <dbReference type="ARBA" id="ARBA00023015"/>
    </source>
</evidence>
<comment type="caution">
    <text evidence="12">The sequence shown here is derived from an EMBL/GenBank/DDBJ whole genome shotgun (WGS) entry which is preliminary data.</text>
</comment>
<evidence type="ECO:0000256" key="9">
    <source>
        <dbReference type="ARBA" id="ARBA00023163"/>
    </source>
</evidence>
<evidence type="ECO:0000256" key="11">
    <source>
        <dbReference type="PIRSR" id="PIRSR602481-2"/>
    </source>
</evidence>
<protein>
    <submittedName>
        <fullName evidence="12">Fur family peroxide stress response transcriptional regulator</fullName>
    </submittedName>
</protein>
<dbReference type="InterPro" id="IPR036390">
    <property type="entry name" value="WH_DNA-bd_sf"/>
</dbReference>
<reference evidence="12 13" key="1">
    <citation type="submission" date="2019-03" db="EMBL/GenBank/DDBJ databases">
        <title>Genomic Encyclopedia of Type Strains, Phase IV (KMG-IV): sequencing the most valuable type-strain genomes for metagenomic binning, comparative biology and taxonomic classification.</title>
        <authorList>
            <person name="Goeker M."/>
        </authorList>
    </citation>
    <scope>NUCLEOTIDE SEQUENCE [LARGE SCALE GENOMIC DNA]</scope>
    <source>
        <strain evidence="12 13">DSM 15969</strain>
    </source>
</reference>
<evidence type="ECO:0000256" key="1">
    <source>
        <dbReference type="ARBA" id="ARBA00004496"/>
    </source>
</evidence>
<evidence type="ECO:0000256" key="5">
    <source>
        <dbReference type="ARBA" id="ARBA00022723"/>
    </source>
</evidence>
<evidence type="ECO:0000256" key="4">
    <source>
        <dbReference type="ARBA" id="ARBA00022491"/>
    </source>
</evidence>
<dbReference type="PANTHER" id="PTHR33202:SF8">
    <property type="entry name" value="PEROXIDE-RESPONSIVE REPRESSOR PERR"/>
    <property type="match status" value="1"/>
</dbReference>
<dbReference type="Gene3D" id="1.10.10.10">
    <property type="entry name" value="Winged helix-like DNA-binding domain superfamily/Winged helix DNA-binding domain"/>
    <property type="match status" value="1"/>
</dbReference>
<feature type="binding site" evidence="10">
    <location>
        <position position="92"/>
    </location>
    <ligand>
        <name>Zn(2+)</name>
        <dbReference type="ChEBI" id="CHEBI:29105"/>
    </ligand>
</feature>
<keyword evidence="3" id="KW-0963">Cytoplasm</keyword>
<evidence type="ECO:0000313" key="13">
    <source>
        <dbReference type="Proteomes" id="UP000295063"/>
    </source>
</evidence>
<dbReference type="PANTHER" id="PTHR33202">
    <property type="entry name" value="ZINC UPTAKE REGULATION PROTEIN"/>
    <property type="match status" value="1"/>
</dbReference>
<proteinExistence type="inferred from homology"/>
<keyword evidence="7" id="KW-0805">Transcription regulation</keyword>
<dbReference type="Gene3D" id="3.30.1490.190">
    <property type="match status" value="1"/>
</dbReference>
<accession>A0A4R1PU92</accession>
<dbReference type="InterPro" id="IPR002481">
    <property type="entry name" value="FUR"/>
</dbReference>
<keyword evidence="8" id="KW-0238">DNA-binding</keyword>
<dbReference type="FunFam" id="1.10.10.10:FF:000007">
    <property type="entry name" value="Ferric uptake regulation protein"/>
    <property type="match status" value="1"/>
</dbReference>
<keyword evidence="6 10" id="KW-0862">Zinc</keyword>
<organism evidence="12 13">
    <name type="scientific">Anaerospora hongkongensis</name>
    <dbReference type="NCBI Taxonomy" id="244830"/>
    <lineage>
        <taxon>Bacteria</taxon>
        <taxon>Bacillati</taxon>
        <taxon>Bacillota</taxon>
        <taxon>Negativicutes</taxon>
        <taxon>Selenomonadales</taxon>
        <taxon>Sporomusaceae</taxon>
        <taxon>Anaerospora</taxon>
    </lineage>
</organism>
<feature type="binding site" evidence="10">
    <location>
        <position position="95"/>
    </location>
    <ligand>
        <name>Zn(2+)</name>
        <dbReference type="ChEBI" id="CHEBI:29105"/>
    </ligand>
</feature>
<comment type="subcellular location">
    <subcellularLocation>
        <location evidence="1">Cytoplasm</location>
    </subcellularLocation>
</comment>
<comment type="cofactor">
    <cofactor evidence="10">
        <name>Zn(2+)</name>
        <dbReference type="ChEBI" id="CHEBI:29105"/>
    </cofactor>
    <text evidence="10">Binds 1 zinc ion per subunit.</text>
</comment>
<keyword evidence="11" id="KW-0408">Iron</keyword>
<keyword evidence="13" id="KW-1185">Reference proteome</keyword>
<dbReference type="GO" id="GO:0000976">
    <property type="term" value="F:transcription cis-regulatory region binding"/>
    <property type="evidence" value="ECO:0007669"/>
    <property type="project" value="TreeGrafter"/>
</dbReference>
<sequence length="141" mass="16208">MDFCVTTMLRDKGFKVTPQRLAIYEVLTKTKSHPSAEMIFTQLQPLYPTMSLATVYKTIDILHEIGLVQILNVGEDSFRYDAETVSHPHVRCLECNRVDDLFGVALEEFISKVSDQTEYRLTGQQFYFFGVCPECQKKKAN</sequence>
<name>A0A4R1PU92_9FIRM</name>
<dbReference type="GO" id="GO:1900376">
    <property type="term" value="P:regulation of secondary metabolite biosynthetic process"/>
    <property type="evidence" value="ECO:0007669"/>
    <property type="project" value="TreeGrafter"/>
</dbReference>
<dbReference type="GO" id="GO:0003700">
    <property type="term" value="F:DNA-binding transcription factor activity"/>
    <property type="evidence" value="ECO:0007669"/>
    <property type="project" value="InterPro"/>
</dbReference>
<comment type="similarity">
    <text evidence="2">Belongs to the Fur family.</text>
</comment>
<comment type="cofactor">
    <cofactor evidence="11">
        <name>Mn(2+)</name>
        <dbReference type="ChEBI" id="CHEBI:29035"/>
    </cofactor>
    <cofactor evidence="11">
        <name>Fe(2+)</name>
        <dbReference type="ChEBI" id="CHEBI:29033"/>
    </cofactor>
    <text evidence="11">Binds 1 Mn(2+) or Fe(2+) ion per subunit.</text>
</comment>
<dbReference type="EMBL" id="SLUI01000011">
    <property type="protein sequence ID" value="TCL35544.1"/>
    <property type="molecule type" value="Genomic_DNA"/>
</dbReference>
<dbReference type="Pfam" id="PF01475">
    <property type="entry name" value="FUR"/>
    <property type="match status" value="1"/>
</dbReference>
<dbReference type="SUPFAM" id="SSF46785">
    <property type="entry name" value="Winged helix' DNA-binding domain"/>
    <property type="match status" value="1"/>
</dbReference>
<dbReference type="GO" id="GO:0045892">
    <property type="term" value="P:negative regulation of DNA-templated transcription"/>
    <property type="evidence" value="ECO:0007669"/>
    <property type="project" value="TreeGrafter"/>
</dbReference>
<dbReference type="CDD" id="cd07153">
    <property type="entry name" value="Fur_like"/>
    <property type="match status" value="1"/>
</dbReference>
<gene>
    <name evidence="12" type="ORF">EV210_1117</name>
</gene>
<keyword evidence="9" id="KW-0804">Transcription</keyword>
<dbReference type="InterPro" id="IPR036388">
    <property type="entry name" value="WH-like_DNA-bd_sf"/>
</dbReference>
<evidence type="ECO:0000256" key="6">
    <source>
        <dbReference type="ARBA" id="ARBA00022833"/>
    </source>
</evidence>
<dbReference type="InterPro" id="IPR043135">
    <property type="entry name" value="Fur_C"/>
</dbReference>
<feature type="binding site" evidence="11">
    <location>
        <position position="107"/>
    </location>
    <ligand>
        <name>Fe cation</name>
        <dbReference type="ChEBI" id="CHEBI:24875"/>
    </ligand>
</feature>
<evidence type="ECO:0000256" key="10">
    <source>
        <dbReference type="PIRSR" id="PIRSR602481-1"/>
    </source>
</evidence>
<keyword evidence="5 10" id="KW-0479">Metal-binding</keyword>
<dbReference type="RefSeq" id="WP_132082302.1">
    <property type="nucleotide sequence ID" value="NZ_DALYTA010000058.1"/>
</dbReference>
<evidence type="ECO:0000256" key="3">
    <source>
        <dbReference type="ARBA" id="ARBA00022490"/>
    </source>
</evidence>
<evidence type="ECO:0000256" key="2">
    <source>
        <dbReference type="ARBA" id="ARBA00007957"/>
    </source>
</evidence>
<dbReference type="OrthoDB" id="8659436at2"/>
<feature type="binding site" evidence="10">
    <location>
        <position position="132"/>
    </location>
    <ligand>
        <name>Zn(2+)</name>
        <dbReference type="ChEBI" id="CHEBI:29105"/>
    </ligand>
</feature>
<evidence type="ECO:0000313" key="12">
    <source>
        <dbReference type="EMBL" id="TCL35544.1"/>
    </source>
</evidence>